<dbReference type="Gene3D" id="3.10.290.10">
    <property type="entry name" value="RNA-binding S4 domain"/>
    <property type="match status" value="1"/>
</dbReference>
<dbReference type="SUPFAM" id="SSF55174">
    <property type="entry name" value="Alpha-L RNA-binding motif"/>
    <property type="match status" value="1"/>
</dbReference>
<evidence type="ECO:0000313" key="4">
    <source>
        <dbReference type="EMBL" id="MBO1041901.1"/>
    </source>
</evidence>
<dbReference type="Pfam" id="PF01479">
    <property type="entry name" value="S4"/>
    <property type="match status" value="1"/>
</dbReference>
<accession>A0ABS3K7X0</accession>
<feature type="domain" description="RNA-binding S4" evidence="3">
    <location>
        <begin position="9"/>
        <end position="70"/>
    </location>
</feature>
<protein>
    <submittedName>
        <fullName evidence="4">RNA-binding S4 domain-containing protein</fullName>
    </submittedName>
</protein>
<proteinExistence type="predicted"/>
<organism evidence="4 5">
    <name type="scientific">Brucella pituitosa</name>
    <dbReference type="NCBI Taxonomy" id="571256"/>
    <lineage>
        <taxon>Bacteria</taxon>
        <taxon>Pseudomonadati</taxon>
        <taxon>Pseudomonadota</taxon>
        <taxon>Alphaproteobacteria</taxon>
        <taxon>Hyphomicrobiales</taxon>
        <taxon>Brucellaceae</taxon>
        <taxon>Brucella/Ochrobactrum group</taxon>
        <taxon>Brucella</taxon>
    </lineage>
</organism>
<comment type="caution">
    <text evidence="4">The sequence shown here is derived from an EMBL/GenBank/DDBJ whole genome shotgun (WGS) entry which is preliminary data.</text>
</comment>
<feature type="compositionally biased region" description="Basic and acidic residues" evidence="2">
    <location>
        <begin position="118"/>
        <end position="128"/>
    </location>
</feature>
<evidence type="ECO:0000256" key="2">
    <source>
        <dbReference type="SAM" id="MobiDB-lite"/>
    </source>
</evidence>
<gene>
    <name evidence="4" type="ORF">IPV26_19720</name>
</gene>
<keyword evidence="1" id="KW-0694">RNA-binding</keyword>
<sequence>MATEAIARQRIDKWLFFARVVKSRSLAAKLAVGGKVRVNRDKIEQASHQVKIGDVLTITLERRIVIYKVLAGGDRRGPAPEAQLLYEDLTPKPTQQSETIEAVQPRRESGAGRPTKKERRETDRLRGN</sequence>
<evidence type="ECO:0000313" key="5">
    <source>
        <dbReference type="Proteomes" id="UP000718278"/>
    </source>
</evidence>
<reference evidence="4 5" key="1">
    <citation type="submission" date="2020-10" db="EMBL/GenBank/DDBJ databases">
        <title>Genomic characterization of underground lake bacteria from Wind Cave National Park: Insight into the archetypical LuxI/LuxR and identification of LuxR solos.</title>
        <authorList>
            <person name="Wengert P.C."/>
            <person name="Savka M.A."/>
        </authorList>
    </citation>
    <scope>NUCLEOTIDE SEQUENCE [LARGE SCALE GENOMIC DNA]</scope>
    <source>
        <strain evidence="4 5">SD316</strain>
    </source>
</reference>
<evidence type="ECO:0000259" key="3">
    <source>
        <dbReference type="SMART" id="SM00363"/>
    </source>
</evidence>
<dbReference type="PROSITE" id="PS50889">
    <property type="entry name" value="S4"/>
    <property type="match status" value="1"/>
</dbReference>
<dbReference type="SMART" id="SM00363">
    <property type="entry name" value="S4"/>
    <property type="match status" value="1"/>
</dbReference>
<dbReference type="CDD" id="cd00165">
    <property type="entry name" value="S4"/>
    <property type="match status" value="1"/>
</dbReference>
<dbReference type="Proteomes" id="UP000718278">
    <property type="component" value="Unassembled WGS sequence"/>
</dbReference>
<dbReference type="EMBL" id="JADIJS010000005">
    <property type="protein sequence ID" value="MBO1041901.1"/>
    <property type="molecule type" value="Genomic_DNA"/>
</dbReference>
<dbReference type="InterPro" id="IPR036986">
    <property type="entry name" value="S4_RNA-bd_sf"/>
</dbReference>
<name>A0ABS3K7X0_9HYPH</name>
<keyword evidence="5" id="KW-1185">Reference proteome</keyword>
<dbReference type="InterPro" id="IPR002942">
    <property type="entry name" value="S4_RNA-bd"/>
</dbReference>
<dbReference type="RefSeq" id="WP_207490049.1">
    <property type="nucleotide sequence ID" value="NZ_JADIJS010000005.1"/>
</dbReference>
<feature type="region of interest" description="Disordered" evidence="2">
    <location>
        <begin position="87"/>
        <end position="128"/>
    </location>
</feature>
<evidence type="ECO:0000256" key="1">
    <source>
        <dbReference type="PROSITE-ProRule" id="PRU00182"/>
    </source>
</evidence>